<comment type="caution">
    <text evidence="3">The sequence shown here is derived from an EMBL/GenBank/DDBJ whole genome shotgun (WGS) entry which is preliminary data.</text>
</comment>
<keyword evidence="2" id="KW-1133">Transmembrane helix</keyword>
<evidence type="ECO:0000256" key="2">
    <source>
        <dbReference type="SAM" id="Phobius"/>
    </source>
</evidence>
<protein>
    <submittedName>
        <fullName evidence="3">Uncharacterized protein</fullName>
    </submittedName>
</protein>
<feature type="region of interest" description="Disordered" evidence="1">
    <location>
        <begin position="1"/>
        <end position="35"/>
    </location>
</feature>
<name>A0A495EVH0_9MICC</name>
<evidence type="ECO:0000256" key="1">
    <source>
        <dbReference type="SAM" id="MobiDB-lite"/>
    </source>
</evidence>
<evidence type="ECO:0000313" key="3">
    <source>
        <dbReference type="EMBL" id="RKR20346.1"/>
    </source>
</evidence>
<dbReference type="EMBL" id="RBIR01000002">
    <property type="protein sequence ID" value="RKR20346.1"/>
    <property type="molecule type" value="Genomic_DNA"/>
</dbReference>
<organism evidence="3 4">
    <name type="scientific">Arthrobacter oryzae</name>
    <dbReference type="NCBI Taxonomy" id="409290"/>
    <lineage>
        <taxon>Bacteria</taxon>
        <taxon>Bacillati</taxon>
        <taxon>Actinomycetota</taxon>
        <taxon>Actinomycetes</taxon>
        <taxon>Micrococcales</taxon>
        <taxon>Micrococcaceae</taxon>
        <taxon>Arthrobacter</taxon>
    </lineage>
</organism>
<reference evidence="3 4" key="1">
    <citation type="submission" date="2018-10" db="EMBL/GenBank/DDBJ databases">
        <title>Genomic Encyclopedia of Type Strains, Phase IV (KMG-IV): sequencing the most valuable type-strain genomes for metagenomic binning, comparative biology and taxonomic classification.</title>
        <authorList>
            <person name="Goeker M."/>
        </authorList>
    </citation>
    <scope>NUCLEOTIDE SEQUENCE [LARGE SCALE GENOMIC DNA]</scope>
    <source>
        <strain evidence="3 4">DSM 25586</strain>
    </source>
</reference>
<accession>A0A495EVH0</accession>
<sequence length="169" mass="17577">MNPEDPSEDPRGNPRENSSQRPGQHPLPGADGGPAGPAVRPRAVVVIAVVVALEAAALLLAAAWYGTQLLSGAPVASFWGAVFTLGLLLAFSAWLFAVARFLLRGFRWPRAGALVTQLFVLTIGFPTLTGGYPLAGLAMLVPAVLTIVLLFDKRVIAFASRAAGAPPAL</sequence>
<feature type="transmembrane region" description="Helical" evidence="2">
    <location>
        <begin position="134"/>
        <end position="151"/>
    </location>
</feature>
<dbReference type="AlphaFoldDB" id="A0A495EVH0"/>
<proteinExistence type="predicted"/>
<feature type="transmembrane region" description="Helical" evidence="2">
    <location>
        <begin position="43"/>
        <end position="66"/>
    </location>
</feature>
<evidence type="ECO:0000313" key="4">
    <source>
        <dbReference type="Proteomes" id="UP000276055"/>
    </source>
</evidence>
<keyword evidence="2" id="KW-0812">Transmembrane</keyword>
<keyword evidence="2" id="KW-0472">Membrane</keyword>
<gene>
    <name evidence="3" type="ORF">C8D78_0979</name>
</gene>
<feature type="transmembrane region" description="Helical" evidence="2">
    <location>
        <begin position="78"/>
        <end position="99"/>
    </location>
</feature>
<feature type="transmembrane region" description="Helical" evidence="2">
    <location>
        <begin position="111"/>
        <end position="128"/>
    </location>
</feature>
<dbReference type="Proteomes" id="UP000276055">
    <property type="component" value="Unassembled WGS sequence"/>
</dbReference>